<accession>E6Q509</accession>
<dbReference type="EMBL" id="CABO01000033">
    <property type="protein sequence ID" value="CBI02270.1"/>
    <property type="molecule type" value="Genomic_DNA"/>
</dbReference>
<evidence type="ECO:0000313" key="1">
    <source>
        <dbReference type="EMBL" id="CBI02270.1"/>
    </source>
</evidence>
<protein>
    <submittedName>
        <fullName evidence="1">Uncharacterized protein</fullName>
    </submittedName>
</protein>
<sequence length="56" mass="6132">MAIRSTDAAWVYHRANCPKHGEIIDVVYSRPLAMAEPGPAAQTALLRIDNAFITHA</sequence>
<proteinExistence type="predicted"/>
<reference evidence="1" key="1">
    <citation type="submission" date="2009-10" db="EMBL/GenBank/DDBJ databases">
        <title>Diversity of trophic interactions inside an arsenic-rich microbial ecosystem.</title>
        <authorList>
            <person name="Bertin P.N."/>
            <person name="Heinrich-Salmeron A."/>
            <person name="Pelletier E."/>
            <person name="Goulhen-Chollet F."/>
            <person name="Arsene-Ploetze F."/>
            <person name="Gallien S."/>
            <person name="Calteau A."/>
            <person name="Vallenet D."/>
            <person name="Casiot C."/>
            <person name="Chane-Woon-Ming B."/>
            <person name="Giloteaux L."/>
            <person name="Barakat M."/>
            <person name="Bonnefoy V."/>
            <person name="Bruneel O."/>
            <person name="Chandler M."/>
            <person name="Cleiss J."/>
            <person name="Duran R."/>
            <person name="Elbaz-Poulichet F."/>
            <person name="Fonknechten N."/>
            <person name="Lauga B."/>
            <person name="Mornico D."/>
            <person name="Ortet P."/>
            <person name="Schaeffer C."/>
            <person name="Siguier P."/>
            <person name="Alexander Thil Smith A."/>
            <person name="Van Dorsselaer A."/>
            <person name="Weissenbach J."/>
            <person name="Medigue C."/>
            <person name="Le Paslier D."/>
        </authorList>
    </citation>
    <scope>NUCLEOTIDE SEQUENCE</scope>
</reference>
<dbReference type="AlphaFoldDB" id="E6Q509"/>
<gene>
    <name evidence="1" type="ORF">CARN4_2347</name>
</gene>
<organism evidence="1">
    <name type="scientific">mine drainage metagenome</name>
    <dbReference type="NCBI Taxonomy" id="410659"/>
    <lineage>
        <taxon>unclassified sequences</taxon>
        <taxon>metagenomes</taxon>
        <taxon>ecological metagenomes</taxon>
    </lineage>
</organism>
<comment type="caution">
    <text evidence="1">The sequence shown here is derived from an EMBL/GenBank/DDBJ whole genome shotgun (WGS) entry which is preliminary data.</text>
</comment>
<name>E6Q509_9ZZZZ</name>